<evidence type="ECO:0000313" key="5">
    <source>
        <dbReference type="Ensembl" id="ENSCINP00000002674.3"/>
    </source>
</evidence>
<keyword evidence="1 2" id="KW-0728">SH3 domain</keyword>
<feature type="domain" description="SH3" evidence="4">
    <location>
        <begin position="1"/>
        <end position="59"/>
    </location>
</feature>
<protein>
    <recommendedName>
        <fullName evidence="4">SH3 domain-containing protein</fullName>
    </recommendedName>
</protein>
<feature type="compositionally biased region" description="Basic and acidic residues" evidence="3">
    <location>
        <begin position="405"/>
        <end position="416"/>
    </location>
</feature>
<dbReference type="FunCoup" id="F6S9U6">
    <property type="interactions" value="1"/>
</dbReference>
<keyword evidence="6" id="KW-1185">Reference proteome</keyword>
<feature type="compositionally biased region" description="Basic and acidic residues" evidence="3">
    <location>
        <begin position="330"/>
        <end position="354"/>
    </location>
</feature>
<accession>F6S9U6</accession>
<feature type="compositionally biased region" description="Basic and acidic residues" evidence="3">
    <location>
        <begin position="164"/>
        <end position="178"/>
    </location>
</feature>
<dbReference type="CDD" id="cd11875">
    <property type="entry name" value="SH3_CD2AP-like_3"/>
    <property type="match status" value="1"/>
</dbReference>
<dbReference type="Proteomes" id="UP000008144">
    <property type="component" value="Chromosome 12"/>
</dbReference>
<dbReference type="Ensembl" id="ENSCINT00000002674.3">
    <property type="protein sequence ID" value="ENSCINP00000002674.3"/>
    <property type="gene ID" value="ENSCING00000001375.3"/>
</dbReference>
<dbReference type="InParanoid" id="F6S9U6"/>
<dbReference type="AlphaFoldDB" id="F6S9U6"/>
<dbReference type="InterPro" id="IPR036028">
    <property type="entry name" value="SH3-like_dom_sf"/>
</dbReference>
<dbReference type="OMA" id="ISSCAMP"/>
<reference evidence="5" key="4">
    <citation type="submission" date="2025-09" db="UniProtKB">
        <authorList>
            <consortium name="Ensembl"/>
        </authorList>
    </citation>
    <scope>IDENTIFICATION</scope>
</reference>
<dbReference type="EMBL" id="EAAA01001028">
    <property type="status" value="NOT_ANNOTATED_CDS"/>
    <property type="molecule type" value="Genomic_DNA"/>
</dbReference>
<sequence length="416" mass="45942">MFDYSAENDDELTLVKGDIVIILDKVSQDVGWWEGEIVDENGKRRKGVFPDNFVTPLPTVDEDTSSEETSSKDSLDIKTETKATKQKTVVEEEKVVSSKTKTPPLTSKSTNSLKRPAPQVPPIASQSNKPETSYDETDSILPNAHEEPKLTHYKRPGGPKNRRKPDTTGRRERAKESAEEMLPVPDTPTETEPVDLEPTEPTPPPKKDTKRGIQVMPVLGAEGGTGDTPSWLKNLKHRSSQKKPTSGMAVSPNKEEEPAQETPNWRNNLKKTTKQPLQPPKPTPQATSPKPVTSPMVPKQSAIVTSPHTNHAPLSPKEEEKSPHWKSVRSKPDPDTHQNETEVDKPSKVIDAKKPIKPMIPFQPKMPDPSAKKAPPSAAKPKPPPPKSKPMIPPSKPVTSNASMEEMKEDIKLLKD</sequence>
<dbReference type="HOGENOM" id="CLU_661461_0_0_1"/>
<evidence type="ECO:0000259" key="4">
    <source>
        <dbReference type="PROSITE" id="PS50002"/>
    </source>
</evidence>
<reference evidence="5" key="3">
    <citation type="submission" date="2025-08" db="UniProtKB">
        <authorList>
            <consortium name="Ensembl"/>
        </authorList>
    </citation>
    <scope>IDENTIFICATION</scope>
</reference>
<proteinExistence type="predicted"/>
<dbReference type="InterPro" id="IPR001452">
    <property type="entry name" value="SH3_domain"/>
</dbReference>
<organism evidence="5 6">
    <name type="scientific">Ciona intestinalis</name>
    <name type="common">Transparent sea squirt</name>
    <name type="synonym">Ascidia intestinalis</name>
    <dbReference type="NCBI Taxonomy" id="7719"/>
    <lineage>
        <taxon>Eukaryota</taxon>
        <taxon>Metazoa</taxon>
        <taxon>Chordata</taxon>
        <taxon>Tunicata</taxon>
        <taxon>Ascidiacea</taxon>
        <taxon>Phlebobranchia</taxon>
        <taxon>Cionidae</taxon>
        <taxon>Ciona</taxon>
    </lineage>
</organism>
<feature type="compositionally biased region" description="Basic residues" evidence="3">
    <location>
        <begin position="151"/>
        <end position="163"/>
    </location>
</feature>
<dbReference type="PRINTS" id="PR00452">
    <property type="entry name" value="SH3DOMAIN"/>
</dbReference>
<reference evidence="6" key="1">
    <citation type="journal article" date="2002" name="Science">
        <title>The draft genome of Ciona intestinalis: insights into chordate and vertebrate origins.</title>
        <authorList>
            <person name="Dehal P."/>
            <person name="Satou Y."/>
            <person name="Campbell R.K."/>
            <person name="Chapman J."/>
            <person name="Degnan B."/>
            <person name="De Tomaso A."/>
            <person name="Davidson B."/>
            <person name="Di Gregorio A."/>
            <person name="Gelpke M."/>
            <person name="Goodstein D.M."/>
            <person name="Harafuji N."/>
            <person name="Hastings K.E."/>
            <person name="Ho I."/>
            <person name="Hotta K."/>
            <person name="Huang W."/>
            <person name="Kawashima T."/>
            <person name="Lemaire P."/>
            <person name="Martinez D."/>
            <person name="Meinertzhagen I.A."/>
            <person name="Necula S."/>
            <person name="Nonaka M."/>
            <person name="Putnam N."/>
            <person name="Rash S."/>
            <person name="Saiga H."/>
            <person name="Satake M."/>
            <person name="Terry A."/>
            <person name="Yamada L."/>
            <person name="Wang H.G."/>
            <person name="Awazu S."/>
            <person name="Azumi K."/>
            <person name="Boore J."/>
            <person name="Branno M."/>
            <person name="Chin-Bow S."/>
            <person name="DeSantis R."/>
            <person name="Doyle S."/>
            <person name="Francino P."/>
            <person name="Keys D.N."/>
            <person name="Haga S."/>
            <person name="Hayashi H."/>
            <person name="Hino K."/>
            <person name="Imai K.S."/>
            <person name="Inaba K."/>
            <person name="Kano S."/>
            <person name="Kobayashi K."/>
            <person name="Kobayashi M."/>
            <person name="Lee B.I."/>
            <person name="Makabe K.W."/>
            <person name="Manohar C."/>
            <person name="Matassi G."/>
            <person name="Medina M."/>
            <person name="Mochizuki Y."/>
            <person name="Mount S."/>
            <person name="Morishita T."/>
            <person name="Miura S."/>
            <person name="Nakayama A."/>
            <person name="Nishizaka S."/>
            <person name="Nomoto H."/>
            <person name="Ohta F."/>
            <person name="Oishi K."/>
            <person name="Rigoutsos I."/>
            <person name="Sano M."/>
            <person name="Sasaki A."/>
            <person name="Sasakura Y."/>
            <person name="Shoguchi E."/>
            <person name="Shin-i T."/>
            <person name="Spagnuolo A."/>
            <person name="Stainier D."/>
            <person name="Suzuki M.M."/>
            <person name="Tassy O."/>
            <person name="Takatori N."/>
            <person name="Tokuoka M."/>
            <person name="Yagi K."/>
            <person name="Yoshizaki F."/>
            <person name="Wada S."/>
            <person name="Zhang C."/>
            <person name="Hyatt P.D."/>
            <person name="Larimer F."/>
            <person name="Detter C."/>
            <person name="Doggett N."/>
            <person name="Glavina T."/>
            <person name="Hawkins T."/>
            <person name="Richardson P."/>
            <person name="Lucas S."/>
            <person name="Kohara Y."/>
            <person name="Levine M."/>
            <person name="Satoh N."/>
            <person name="Rokhsar D.S."/>
        </authorList>
    </citation>
    <scope>NUCLEOTIDE SEQUENCE [LARGE SCALE GENOMIC DNA]</scope>
</reference>
<feature type="region of interest" description="Disordered" evidence="3">
    <location>
        <begin position="44"/>
        <end position="416"/>
    </location>
</feature>
<feature type="compositionally biased region" description="Pro residues" evidence="3">
    <location>
        <begin position="381"/>
        <end position="396"/>
    </location>
</feature>
<evidence type="ECO:0000256" key="3">
    <source>
        <dbReference type="SAM" id="MobiDB-lite"/>
    </source>
</evidence>
<evidence type="ECO:0000256" key="1">
    <source>
        <dbReference type="ARBA" id="ARBA00022443"/>
    </source>
</evidence>
<dbReference type="GeneTree" id="ENSGT00940000169378"/>
<dbReference type="Pfam" id="PF00018">
    <property type="entry name" value="SH3_1"/>
    <property type="match status" value="1"/>
</dbReference>
<evidence type="ECO:0000256" key="2">
    <source>
        <dbReference type="PROSITE-ProRule" id="PRU00192"/>
    </source>
</evidence>
<dbReference type="SUPFAM" id="SSF50044">
    <property type="entry name" value="SH3-domain"/>
    <property type="match status" value="1"/>
</dbReference>
<dbReference type="PROSITE" id="PS50002">
    <property type="entry name" value="SH3"/>
    <property type="match status" value="1"/>
</dbReference>
<feature type="compositionally biased region" description="Low complexity" evidence="3">
    <location>
        <begin position="368"/>
        <end position="380"/>
    </location>
</feature>
<dbReference type="STRING" id="7719.ENSCINP00000002674"/>
<dbReference type="Gene3D" id="2.30.30.40">
    <property type="entry name" value="SH3 Domains"/>
    <property type="match status" value="1"/>
</dbReference>
<evidence type="ECO:0000313" key="6">
    <source>
        <dbReference type="Proteomes" id="UP000008144"/>
    </source>
</evidence>
<dbReference type="SMART" id="SM00326">
    <property type="entry name" value="SH3"/>
    <property type="match status" value="1"/>
</dbReference>
<feature type="compositionally biased region" description="Basic and acidic residues" evidence="3">
    <location>
        <begin position="69"/>
        <end position="96"/>
    </location>
</feature>
<feature type="compositionally biased region" description="Low complexity" evidence="3">
    <location>
        <begin position="182"/>
        <end position="191"/>
    </location>
</feature>
<name>F6S9U6_CIOIN</name>
<feature type="compositionally biased region" description="Low complexity" evidence="3">
    <location>
        <begin position="97"/>
        <end position="113"/>
    </location>
</feature>
<reference evidence="5" key="2">
    <citation type="journal article" date="2008" name="Genome Biol.">
        <title>Improved genome assembly and evidence-based global gene model set for the chordate Ciona intestinalis: new insight into intron and operon populations.</title>
        <authorList>
            <person name="Satou Y."/>
            <person name="Mineta K."/>
            <person name="Ogasawara M."/>
            <person name="Sasakura Y."/>
            <person name="Shoguchi E."/>
            <person name="Ueno K."/>
            <person name="Yamada L."/>
            <person name="Matsumoto J."/>
            <person name="Wasserscheid J."/>
            <person name="Dewar K."/>
            <person name="Wiley G.B."/>
            <person name="Macmil S.L."/>
            <person name="Roe B.A."/>
            <person name="Zeller R.W."/>
            <person name="Hastings K.E."/>
            <person name="Lemaire P."/>
            <person name="Lindquist E."/>
            <person name="Endo T."/>
            <person name="Hotta K."/>
            <person name="Inaba K."/>
        </authorList>
    </citation>
    <scope>NUCLEOTIDE SEQUENCE [LARGE SCALE GENOMIC DNA]</scope>
    <source>
        <strain evidence="5">wild type</strain>
    </source>
</reference>